<dbReference type="Proteomes" id="UP001358417">
    <property type="component" value="Unassembled WGS sequence"/>
</dbReference>
<comment type="caution">
    <text evidence="1">The sequence shown here is derived from an EMBL/GenBank/DDBJ whole genome shotgun (WGS) entry which is preliminary data.</text>
</comment>
<evidence type="ECO:0000313" key="2">
    <source>
        <dbReference type="Proteomes" id="UP001358417"/>
    </source>
</evidence>
<dbReference type="RefSeq" id="XP_064701065.1">
    <property type="nucleotide sequence ID" value="XM_064852840.1"/>
</dbReference>
<proteinExistence type="predicted"/>
<organism evidence="1 2">
    <name type="scientific">Exophiala bonariae</name>
    <dbReference type="NCBI Taxonomy" id="1690606"/>
    <lineage>
        <taxon>Eukaryota</taxon>
        <taxon>Fungi</taxon>
        <taxon>Dikarya</taxon>
        <taxon>Ascomycota</taxon>
        <taxon>Pezizomycotina</taxon>
        <taxon>Eurotiomycetes</taxon>
        <taxon>Chaetothyriomycetidae</taxon>
        <taxon>Chaetothyriales</taxon>
        <taxon>Herpotrichiellaceae</taxon>
        <taxon>Exophiala</taxon>
    </lineage>
</organism>
<dbReference type="EMBL" id="JAVRRD010000037">
    <property type="protein sequence ID" value="KAK5045436.1"/>
    <property type="molecule type" value="Genomic_DNA"/>
</dbReference>
<dbReference type="GeneID" id="89977459"/>
<dbReference type="AlphaFoldDB" id="A0AAV9MUW4"/>
<keyword evidence="2" id="KW-1185">Reference proteome</keyword>
<evidence type="ECO:0000313" key="1">
    <source>
        <dbReference type="EMBL" id="KAK5045436.1"/>
    </source>
</evidence>
<accession>A0AAV9MUW4</accession>
<reference evidence="1 2" key="1">
    <citation type="submission" date="2023-08" db="EMBL/GenBank/DDBJ databases">
        <title>Black Yeasts Isolated from many extreme environments.</title>
        <authorList>
            <person name="Coleine C."/>
            <person name="Stajich J.E."/>
            <person name="Selbmann L."/>
        </authorList>
    </citation>
    <scope>NUCLEOTIDE SEQUENCE [LARGE SCALE GENOMIC DNA]</scope>
    <source>
        <strain evidence="1 2">CCFEE 5792</strain>
    </source>
</reference>
<protein>
    <submittedName>
        <fullName evidence="1">Uncharacterized protein</fullName>
    </submittedName>
</protein>
<name>A0AAV9MUW4_9EURO</name>
<sequence length="87" mass="9260">MSSQIADIAATTMKTVSASPSHTRLLGYPLLETDEVTASPRDVVLEGAAGLYVAVTELPPTEVEVILAVVLAPVVEIPSKPRQVRYE</sequence>
<gene>
    <name evidence="1" type="ORF">LTR84_009300</name>
</gene>